<evidence type="ECO:0000256" key="6">
    <source>
        <dbReference type="ARBA" id="ARBA00023242"/>
    </source>
</evidence>
<comment type="caution">
    <text evidence="8">The sequence shown here is derived from an EMBL/GenBank/DDBJ whole genome shotgun (WGS) entry which is preliminary data.</text>
</comment>
<keyword evidence="9" id="KW-1185">Reference proteome</keyword>
<keyword evidence="6" id="KW-0539">Nucleus</keyword>
<dbReference type="GO" id="GO:0000981">
    <property type="term" value="F:DNA-binding transcription factor activity, RNA polymerase II-specific"/>
    <property type="evidence" value="ECO:0007669"/>
    <property type="project" value="InterPro"/>
</dbReference>
<evidence type="ECO:0000313" key="8">
    <source>
        <dbReference type="EMBL" id="KAK1593628.1"/>
    </source>
</evidence>
<keyword evidence="5" id="KW-0804">Transcription</keyword>
<evidence type="ECO:0000256" key="2">
    <source>
        <dbReference type="ARBA" id="ARBA00022833"/>
    </source>
</evidence>
<accession>A0AAD8V5Q7</accession>
<dbReference type="SUPFAM" id="SSF57701">
    <property type="entry name" value="Zn2/Cys6 DNA-binding domain"/>
    <property type="match status" value="1"/>
</dbReference>
<reference evidence="8" key="1">
    <citation type="submission" date="2021-06" db="EMBL/GenBank/DDBJ databases">
        <title>Comparative genomics, transcriptomics and evolutionary studies reveal genomic signatures of adaptation to plant cell wall in hemibiotrophic fungi.</title>
        <authorList>
            <consortium name="DOE Joint Genome Institute"/>
            <person name="Baroncelli R."/>
            <person name="Diaz J.F."/>
            <person name="Benocci T."/>
            <person name="Peng M."/>
            <person name="Battaglia E."/>
            <person name="Haridas S."/>
            <person name="Andreopoulos W."/>
            <person name="Labutti K."/>
            <person name="Pangilinan J."/>
            <person name="Floch G.L."/>
            <person name="Makela M.R."/>
            <person name="Henrissat B."/>
            <person name="Grigoriev I.V."/>
            <person name="Crouch J.A."/>
            <person name="De Vries R.P."/>
            <person name="Sukno S.A."/>
            <person name="Thon M.R."/>
        </authorList>
    </citation>
    <scope>NUCLEOTIDE SEQUENCE</scope>
    <source>
        <strain evidence="8">CBS 125086</strain>
    </source>
</reference>
<dbReference type="PROSITE" id="PS50048">
    <property type="entry name" value="ZN2_CY6_FUNGAL_2"/>
    <property type="match status" value="1"/>
</dbReference>
<evidence type="ECO:0000256" key="5">
    <source>
        <dbReference type="ARBA" id="ARBA00023163"/>
    </source>
</evidence>
<dbReference type="InterPro" id="IPR036864">
    <property type="entry name" value="Zn2-C6_fun-type_DNA-bd_sf"/>
</dbReference>
<evidence type="ECO:0000256" key="3">
    <source>
        <dbReference type="ARBA" id="ARBA00023015"/>
    </source>
</evidence>
<dbReference type="GeneID" id="85438796"/>
<evidence type="ECO:0000256" key="4">
    <source>
        <dbReference type="ARBA" id="ARBA00023125"/>
    </source>
</evidence>
<evidence type="ECO:0000313" key="9">
    <source>
        <dbReference type="Proteomes" id="UP001230504"/>
    </source>
</evidence>
<dbReference type="PANTHER" id="PTHR36206">
    <property type="entry name" value="ASPERCRYPTIN BIOSYNTHESIS CLUSTER-SPECIFIC TRANSCRIPTION REGULATOR ATNN-RELATED"/>
    <property type="match status" value="1"/>
</dbReference>
<dbReference type="Proteomes" id="UP001230504">
    <property type="component" value="Unassembled WGS sequence"/>
</dbReference>
<feature type="domain" description="Zn(2)-C6 fungal-type" evidence="7">
    <location>
        <begin position="12"/>
        <end position="40"/>
    </location>
</feature>
<dbReference type="Gene3D" id="4.10.240.10">
    <property type="entry name" value="Zn(2)-C6 fungal-type DNA-binding domain"/>
    <property type="match status" value="1"/>
</dbReference>
<keyword evidence="3" id="KW-0805">Transcription regulation</keyword>
<dbReference type="SMART" id="SM00066">
    <property type="entry name" value="GAL4"/>
    <property type="match status" value="1"/>
</dbReference>
<name>A0AAD8V5Q7_9PEZI</name>
<dbReference type="GO" id="GO:0003677">
    <property type="term" value="F:DNA binding"/>
    <property type="evidence" value="ECO:0007669"/>
    <property type="project" value="UniProtKB-KW"/>
</dbReference>
<dbReference type="RefSeq" id="XP_060414914.1">
    <property type="nucleotide sequence ID" value="XM_060554556.1"/>
</dbReference>
<evidence type="ECO:0000259" key="7">
    <source>
        <dbReference type="PROSITE" id="PS50048"/>
    </source>
</evidence>
<gene>
    <name evidence="8" type="ORF">LY79DRAFT_514058</name>
</gene>
<organism evidence="8 9">
    <name type="scientific">Colletotrichum navitas</name>
    <dbReference type="NCBI Taxonomy" id="681940"/>
    <lineage>
        <taxon>Eukaryota</taxon>
        <taxon>Fungi</taxon>
        <taxon>Dikarya</taxon>
        <taxon>Ascomycota</taxon>
        <taxon>Pezizomycotina</taxon>
        <taxon>Sordariomycetes</taxon>
        <taxon>Hypocreomycetidae</taxon>
        <taxon>Glomerellales</taxon>
        <taxon>Glomerellaceae</taxon>
        <taxon>Colletotrichum</taxon>
        <taxon>Colletotrichum graminicola species complex</taxon>
    </lineage>
</organism>
<keyword evidence="2" id="KW-0862">Zinc</keyword>
<sequence>MARKGKRKVRTGCFTCKIRRVKCDEAKPDCLRCSSTGRVCDGYPDLAKPISHQLQLLKPPSLFPDTGMQESRALEYFCNMVSPNLPGATDPYFWTHLVVQFSQYEPAVRHSIIAISSLYEDIVREEDSPLGSLVHRRQNSIIILRHYNAAIKELKEMQNPGLVLLVCILFICLEVLQGNRDVALRHCTHGIAILAGPEPSSLNWVREYLMPLFRRLTTLPFFFKSKEADGLDLTISRYTPPPSSSFSNQSEAGDMMDDVMNQAMLLIRQGFSVRIGPSHYEPILPRLLKEQDGILCLARQWYAMLMDLEARSKVQKTSVARALMLAKYRIVLVWGSEAFSRDDSGYDGYEDEFRSILDDAVEAVAFEKKGGVKPRPSFEMGFIPLLFFCAHRCRVLHLRLKALRLMRTLAAPRESLWEREGMCALARLIIETEHGLVLDDEGWPRPGAVPVYSIPEDTRVLHFCSGDAAEYHETFFGHGLRRSRVVLFMRNRSGDMYLRPEVLGEVSTFPVTVGECRAKKIALCRRVRS</sequence>
<proteinExistence type="predicted"/>
<dbReference type="InterPro" id="IPR001138">
    <property type="entry name" value="Zn2Cys6_DnaBD"/>
</dbReference>
<dbReference type="PANTHER" id="PTHR36206:SF16">
    <property type="entry name" value="TRANSCRIPTION FACTOR DOMAIN-CONTAINING PROTEIN-RELATED"/>
    <property type="match status" value="1"/>
</dbReference>
<protein>
    <recommendedName>
        <fullName evidence="7">Zn(2)-C6 fungal-type domain-containing protein</fullName>
    </recommendedName>
</protein>
<dbReference type="PROSITE" id="PS00463">
    <property type="entry name" value="ZN2_CY6_FUNGAL_1"/>
    <property type="match status" value="1"/>
</dbReference>
<evidence type="ECO:0000256" key="1">
    <source>
        <dbReference type="ARBA" id="ARBA00022723"/>
    </source>
</evidence>
<dbReference type="AlphaFoldDB" id="A0AAD8V5Q7"/>
<dbReference type="GO" id="GO:0008270">
    <property type="term" value="F:zinc ion binding"/>
    <property type="evidence" value="ECO:0007669"/>
    <property type="project" value="InterPro"/>
</dbReference>
<dbReference type="Pfam" id="PF00172">
    <property type="entry name" value="Zn_clus"/>
    <property type="match status" value="1"/>
</dbReference>
<dbReference type="InterPro" id="IPR052360">
    <property type="entry name" value="Transcr_Regulatory_Proteins"/>
</dbReference>
<dbReference type="EMBL" id="JAHLJV010000024">
    <property type="protein sequence ID" value="KAK1593628.1"/>
    <property type="molecule type" value="Genomic_DNA"/>
</dbReference>
<keyword evidence="4" id="KW-0238">DNA-binding</keyword>
<keyword evidence="1" id="KW-0479">Metal-binding</keyword>